<protein>
    <submittedName>
        <fullName evidence="1">Molybdate transport system substrate-binding protein</fullName>
    </submittedName>
</protein>
<keyword evidence="2" id="KW-1185">Reference proteome</keyword>
<dbReference type="Proteomes" id="UP001565471">
    <property type="component" value="Unassembled WGS sequence"/>
</dbReference>
<accession>A0ABV4EZB4</accession>
<dbReference type="EMBL" id="JBGBZA010000002">
    <property type="protein sequence ID" value="MEY9316495.1"/>
    <property type="molecule type" value="Genomic_DNA"/>
</dbReference>
<name>A0ABV4EZB4_BRAEL</name>
<proteinExistence type="predicted"/>
<organism evidence="1 2">
    <name type="scientific">Bradyrhizobium elkanii</name>
    <dbReference type="NCBI Taxonomy" id="29448"/>
    <lineage>
        <taxon>Bacteria</taxon>
        <taxon>Pseudomonadati</taxon>
        <taxon>Pseudomonadota</taxon>
        <taxon>Alphaproteobacteria</taxon>
        <taxon>Hyphomicrobiales</taxon>
        <taxon>Nitrobacteraceae</taxon>
        <taxon>Bradyrhizobium</taxon>
    </lineage>
</organism>
<dbReference type="SUPFAM" id="SSF53850">
    <property type="entry name" value="Periplasmic binding protein-like II"/>
    <property type="match status" value="1"/>
</dbReference>
<reference evidence="1 2" key="1">
    <citation type="submission" date="2024-07" db="EMBL/GenBank/DDBJ databases">
        <title>Genomic Encyclopedia of Type Strains, Phase V (KMG-V): Genome sequencing to study the core and pangenomes of soil and plant-associated prokaryotes.</title>
        <authorList>
            <person name="Whitman W."/>
        </authorList>
    </citation>
    <scope>NUCLEOTIDE SEQUENCE [LARGE SCALE GENOMIC DNA]</scope>
    <source>
        <strain evidence="1 2">USDA 415</strain>
    </source>
</reference>
<dbReference type="PANTHER" id="PTHR30632:SF11">
    <property type="entry name" value="BLR4797 PROTEIN"/>
    <property type="match status" value="1"/>
</dbReference>
<dbReference type="PANTHER" id="PTHR30632">
    <property type="entry name" value="MOLYBDATE-BINDING PERIPLASMIC PROTEIN"/>
    <property type="match status" value="1"/>
</dbReference>
<dbReference type="InterPro" id="IPR050682">
    <property type="entry name" value="ModA/WtpA"/>
</dbReference>
<dbReference type="Gene3D" id="3.40.190.10">
    <property type="entry name" value="Periplasmic binding protein-like II"/>
    <property type="match status" value="2"/>
</dbReference>
<dbReference type="Pfam" id="PF13531">
    <property type="entry name" value="SBP_bac_11"/>
    <property type="match status" value="1"/>
</dbReference>
<comment type="caution">
    <text evidence="1">The sequence shown here is derived from an EMBL/GenBank/DDBJ whole genome shotgun (WGS) entry which is preliminary data.</text>
</comment>
<evidence type="ECO:0000313" key="1">
    <source>
        <dbReference type="EMBL" id="MEY9316495.1"/>
    </source>
</evidence>
<dbReference type="RefSeq" id="WP_016843024.1">
    <property type="nucleotide sequence ID" value="NZ_CP126026.1"/>
</dbReference>
<evidence type="ECO:0000313" key="2">
    <source>
        <dbReference type="Proteomes" id="UP001565471"/>
    </source>
</evidence>
<gene>
    <name evidence="1" type="ORF">ABIF29_003294</name>
</gene>
<sequence length="228" mass="23423">MGNSVRVLSTLALKGAVARLAAAYQAASGVAIDADFAPTLALLERLRGGEGADLVILTREGLDQMIGEGRVARQSAVDLARSYVGVAVKAGAAHPDIATEAALRAALLGARAVAYSRLGASGILFAQLIERLGIVEAINARAVIIPSGFTAEKLVSGDADLAIQQISELKQIEGIEVVGPIPLDLQTPAVFSAGRVAASQRAAAADHLLRYLSSADVAPVLRETGLEP</sequence>